<dbReference type="KEGG" id="fop:FNB79_10870"/>
<keyword evidence="1" id="KW-1133">Transmembrane helix</keyword>
<dbReference type="GO" id="GO:0015097">
    <property type="term" value="F:mercury ion transmembrane transporter activity"/>
    <property type="evidence" value="ECO:0007669"/>
    <property type="project" value="InterPro"/>
</dbReference>
<gene>
    <name evidence="2" type="ORF">FNB79_10870</name>
</gene>
<dbReference type="Pfam" id="PF03203">
    <property type="entry name" value="MerC"/>
    <property type="match status" value="1"/>
</dbReference>
<evidence type="ECO:0000256" key="1">
    <source>
        <dbReference type="SAM" id="Phobius"/>
    </source>
</evidence>
<dbReference type="PROSITE" id="PS51257">
    <property type="entry name" value="PROKAR_LIPOPROTEIN"/>
    <property type="match status" value="1"/>
</dbReference>
<dbReference type="Proteomes" id="UP000319209">
    <property type="component" value="Chromosome"/>
</dbReference>
<dbReference type="EMBL" id="CP041637">
    <property type="protein sequence ID" value="QDO94444.1"/>
    <property type="molecule type" value="Genomic_DNA"/>
</dbReference>
<accession>A0A516GSF0</accession>
<reference evidence="2 3" key="1">
    <citation type="submission" date="2019-07" db="EMBL/GenBank/DDBJ databases">
        <title>Genome sequencing for Formosa sp. PS13.</title>
        <authorList>
            <person name="Park S.-J."/>
        </authorList>
    </citation>
    <scope>NUCLEOTIDE SEQUENCE [LARGE SCALE GENOMIC DNA]</scope>
    <source>
        <strain evidence="2 3">PS13</strain>
    </source>
</reference>
<feature type="transmembrane region" description="Helical" evidence="1">
    <location>
        <begin position="102"/>
        <end position="118"/>
    </location>
</feature>
<keyword evidence="3" id="KW-1185">Reference proteome</keyword>
<dbReference type="AlphaFoldDB" id="A0A516GSF0"/>
<protein>
    <submittedName>
        <fullName evidence="2">MerC domain-containing protein</fullName>
    </submittedName>
</protein>
<feature type="transmembrane region" description="Helical" evidence="1">
    <location>
        <begin position="46"/>
        <end position="63"/>
    </location>
</feature>
<dbReference type="RefSeq" id="WP_143381329.1">
    <property type="nucleotide sequence ID" value="NZ_CP041637.1"/>
</dbReference>
<name>A0A516GSF0_9FLAO</name>
<proteinExistence type="predicted"/>
<dbReference type="GO" id="GO:0016020">
    <property type="term" value="C:membrane"/>
    <property type="evidence" value="ECO:0007669"/>
    <property type="project" value="InterPro"/>
</dbReference>
<feature type="transmembrane region" description="Helical" evidence="1">
    <location>
        <begin position="72"/>
        <end position="90"/>
    </location>
</feature>
<evidence type="ECO:0000313" key="2">
    <source>
        <dbReference type="EMBL" id="QDO94444.1"/>
    </source>
</evidence>
<keyword evidence="1" id="KW-0812">Transmembrane</keyword>
<keyword evidence="1" id="KW-0472">Membrane</keyword>
<organism evidence="2 3">
    <name type="scientific">Formosa sediminum</name>
    <dbReference type="NCBI Taxonomy" id="2594004"/>
    <lineage>
        <taxon>Bacteria</taxon>
        <taxon>Pseudomonadati</taxon>
        <taxon>Bacteroidota</taxon>
        <taxon>Flavobacteriia</taxon>
        <taxon>Flavobacteriales</taxon>
        <taxon>Flavobacteriaceae</taxon>
        <taxon>Formosa</taxon>
    </lineage>
</organism>
<evidence type="ECO:0000313" key="3">
    <source>
        <dbReference type="Proteomes" id="UP000319209"/>
    </source>
</evidence>
<dbReference type="OrthoDB" id="1274419at2"/>
<sequence>MIFIKQKPDDLGALASTLCLLHCIATPFLFLAQSCAIHCSEDAPVWWRLIDYFFLVVSFFAVYRSTQTTSSAWMKPALWASWGVLFFVIINEKMAWFPIPEYGIYMPALALIVLHLYNRTYCQCNSNTCCTHET</sequence>
<dbReference type="InterPro" id="IPR004891">
    <property type="entry name" value="Mercury-R_MerC"/>
</dbReference>